<keyword evidence="1" id="KW-1133">Transmembrane helix</keyword>
<reference evidence="2 3" key="1">
    <citation type="journal article" date="2015" name="Genome Announc.">
        <title>Expanding the biotechnology potential of lactobacilli through comparative genomics of 213 strains and associated genera.</title>
        <authorList>
            <person name="Sun Z."/>
            <person name="Harris H.M."/>
            <person name="McCann A."/>
            <person name="Guo C."/>
            <person name="Argimon S."/>
            <person name="Zhang W."/>
            <person name="Yang X."/>
            <person name="Jeffery I.B."/>
            <person name="Cooney J.C."/>
            <person name="Kagawa T.F."/>
            <person name="Liu W."/>
            <person name="Song Y."/>
            <person name="Salvetti E."/>
            <person name="Wrobel A."/>
            <person name="Rasinkangas P."/>
            <person name="Parkhill J."/>
            <person name="Rea M.C."/>
            <person name="O'Sullivan O."/>
            <person name="Ritari J."/>
            <person name="Douillard F.P."/>
            <person name="Paul Ross R."/>
            <person name="Yang R."/>
            <person name="Briner A.E."/>
            <person name="Felis G.E."/>
            <person name="de Vos W.M."/>
            <person name="Barrangou R."/>
            <person name="Klaenhammer T.R."/>
            <person name="Caufield P.W."/>
            <person name="Cui Y."/>
            <person name="Zhang H."/>
            <person name="O'Toole P.W."/>
        </authorList>
    </citation>
    <scope>NUCLEOTIDE SEQUENCE [LARGE SCALE GENOMIC DNA]</scope>
    <source>
        <strain evidence="2 3">DSM 18390</strain>
    </source>
</reference>
<feature type="transmembrane region" description="Helical" evidence="1">
    <location>
        <begin position="5"/>
        <end position="24"/>
    </location>
</feature>
<evidence type="ECO:0000256" key="1">
    <source>
        <dbReference type="SAM" id="Phobius"/>
    </source>
</evidence>
<dbReference type="InterPro" id="IPR025037">
    <property type="entry name" value="DUF3923"/>
</dbReference>
<evidence type="ECO:0000313" key="2">
    <source>
        <dbReference type="EMBL" id="KRM45730.1"/>
    </source>
</evidence>
<dbReference type="RefSeq" id="WP_008212185.1">
    <property type="nucleotide sequence ID" value="NZ_AZFZ01000002.1"/>
</dbReference>
<dbReference type="Proteomes" id="UP000051010">
    <property type="component" value="Unassembled WGS sequence"/>
</dbReference>
<comment type="caution">
    <text evidence="2">The sequence shown here is derived from an EMBL/GenBank/DDBJ whole genome shotgun (WGS) entry which is preliminary data.</text>
</comment>
<name>A0A0R1YU55_9LACO</name>
<keyword evidence="1" id="KW-0812">Transmembrane</keyword>
<dbReference type="PATRIC" id="fig|1423786.4.peg.969"/>
<proteinExistence type="predicted"/>
<dbReference type="AlphaFoldDB" id="A0A0R1YU55"/>
<evidence type="ECO:0000313" key="3">
    <source>
        <dbReference type="Proteomes" id="UP000051010"/>
    </source>
</evidence>
<dbReference type="Pfam" id="PF13061">
    <property type="entry name" value="DUF3923"/>
    <property type="match status" value="1"/>
</dbReference>
<dbReference type="EMBL" id="AZFZ01000002">
    <property type="protein sequence ID" value="KRM45730.1"/>
    <property type="molecule type" value="Genomic_DNA"/>
</dbReference>
<feature type="transmembrane region" description="Helical" evidence="1">
    <location>
        <begin position="44"/>
        <end position="64"/>
    </location>
</feature>
<keyword evidence="1" id="KW-0472">Membrane</keyword>
<accession>A0A0R1YU55</accession>
<organism evidence="2 3">
    <name type="scientific">Lentilactobacillus parafarraginis DSM 18390 = JCM 14109</name>
    <dbReference type="NCBI Taxonomy" id="1423786"/>
    <lineage>
        <taxon>Bacteria</taxon>
        <taxon>Bacillati</taxon>
        <taxon>Bacillota</taxon>
        <taxon>Bacilli</taxon>
        <taxon>Lactobacillales</taxon>
        <taxon>Lactobacillaceae</taxon>
        <taxon>Lentilactobacillus</taxon>
    </lineage>
</organism>
<sequence length="69" mass="7469">MRGWWVSLIIEILILGGLGIFVMLRQVDGAGVVQTLPAKLASLAVVGILAVVVIGIQLLILIPIRRKRQ</sequence>
<protein>
    <recommendedName>
        <fullName evidence="4">DUF3923 family protein</fullName>
    </recommendedName>
</protein>
<gene>
    <name evidence="2" type="ORF">FD47_GL000917</name>
</gene>
<evidence type="ECO:0008006" key="4">
    <source>
        <dbReference type="Google" id="ProtNLM"/>
    </source>
</evidence>